<proteinExistence type="evidence at transcript level"/>
<feature type="domain" description="Caspase family p10" evidence="8">
    <location>
        <begin position="192"/>
        <end position="287"/>
    </location>
</feature>
<dbReference type="PROSITE" id="PS01122">
    <property type="entry name" value="CASPASE_CYS"/>
    <property type="match status" value="1"/>
</dbReference>
<dbReference type="SUPFAM" id="SSF52129">
    <property type="entry name" value="Caspase-like"/>
    <property type="match status" value="1"/>
</dbReference>
<feature type="domain" description="Caspase family p20" evidence="9">
    <location>
        <begin position="53"/>
        <end position="176"/>
    </location>
</feature>
<keyword evidence="3" id="KW-0053">Apoptosis</keyword>
<dbReference type="PANTHER" id="PTHR10454:SF245">
    <property type="entry name" value="CASPASE-RELATED"/>
    <property type="match status" value="1"/>
</dbReference>
<evidence type="ECO:0000256" key="6">
    <source>
        <dbReference type="ARBA" id="ARBA00023145"/>
    </source>
</evidence>
<dbReference type="Pfam" id="PF00656">
    <property type="entry name" value="Peptidase_C14"/>
    <property type="match status" value="1"/>
</dbReference>
<reference evidence="10" key="1">
    <citation type="journal article" date="2014" name="PLoS Negl. Trop. Dis.">
        <title>An updated insight into the Sialotranscriptome of Triatoma infestans: developmental stage and geographic variations.</title>
        <authorList>
            <person name="Schwarz A."/>
            <person name="Medrano-Mercado N."/>
            <person name="Schaub G.A."/>
            <person name="Struchiner C.J."/>
            <person name="Bargues M.D."/>
            <person name="Levy M.Z."/>
            <person name="Ribeiro J.M."/>
        </authorList>
    </citation>
    <scope>NUCLEOTIDE SEQUENCE</scope>
    <source>
        <strain evidence="10">Chile</strain>
        <tissue evidence="10">Salivary glands</tissue>
    </source>
</reference>
<sequence>MEENTNDNSHNDNIQTDTADALGFSFGSSNKAKHPIKSVVGKNDYFYNMTHKKRGLAIIFNHQSFIVPYLKDRMGTNVDCEQLKMCFKKLDFEVHVYNDLGVKDLLDKVEKVSSEDHSDNDCVVLAILTHGEEGLLFARDGAYKHDQVFDNFRGDKCPTLVGKPKIFFIQACQGSRLDAGVGVYTEMDSSVSCYKIPIYADYLVVYSTIPGFYSWRNTTNGSWFIQALTAELKESGTMYDLLTILTFVSRRVAIDFESRVPDNSTMDKQKQIPCVTSMLTRLIKFSPKSDNLINSVEDIQQTVTKKEVNKN</sequence>
<dbReference type="SMART" id="SM00115">
    <property type="entry name" value="CASc"/>
    <property type="match status" value="1"/>
</dbReference>
<dbReference type="PANTHER" id="PTHR10454">
    <property type="entry name" value="CASPASE"/>
    <property type="match status" value="1"/>
</dbReference>
<keyword evidence="6" id="KW-0865">Zymogen</keyword>
<evidence type="ECO:0000256" key="2">
    <source>
        <dbReference type="ARBA" id="ARBA00022670"/>
    </source>
</evidence>
<dbReference type="InterPro" id="IPR001309">
    <property type="entry name" value="Pept_C14_p20"/>
</dbReference>
<dbReference type="PROSITE" id="PS01121">
    <property type="entry name" value="CASPASE_HIS"/>
    <property type="match status" value="1"/>
</dbReference>
<dbReference type="PROSITE" id="PS50207">
    <property type="entry name" value="CASPASE_P10"/>
    <property type="match status" value="1"/>
</dbReference>
<evidence type="ECO:0000259" key="9">
    <source>
        <dbReference type="PROSITE" id="PS50208"/>
    </source>
</evidence>
<evidence type="ECO:0000256" key="1">
    <source>
        <dbReference type="ARBA" id="ARBA00010134"/>
    </source>
</evidence>
<dbReference type="EMBL" id="GBBI01001456">
    <property type="protein sequence ID" value="JAC17256.1"/>
    <property type="molecule type" value="mRNA"/>
</dbReference>
<dbReference type="GO" id="GO:0006508">
    <property type="term" value="P:proteolysis"/>
    <property type="evidence" value="ECO:0007669"/>
    <property type="project" value="UniProtKB-KW"/>
</dbReference>
<dbReference type="GO" id="GO:0005737">
    <property type="term" value="C:cytoplasm"/>
    <property type="evidence" value="ECO:0007669"/>
    <property type="project" value="TreeGrafter"/>
</dbReference>
<name>A0A023F798_TRIIF</name>
<dbReference type="GO" id="GO:0043525">
    <property type="term" value="P:positive regulation of neuron apoptotic process"/>
    <property type="evidence" value="ECO:0007669"/>
    <property type="project" value="TreeGrafter"/>
</dbReference>
<dbReference type="InterPro" id="IPR011600">
    <property type="entry name" value="Pept_C14_caspase"/>
</dbReference>
<dbReference type="CDD" id="cd00032">
    <property type="entry name" value="CASc"/>
    <property type="match status" value="1"/>
</dbReference>
<evidence type="ECO:0000256" key="5">
    <source>
        <dbReference type="ARBA" id="ARBA00022807"/>
    </source>
</evidence>
<dbReference type="GO" id="GO:0045751">
    <property type="term" value="P:negative regulation of Toll signaling pathway"/>
    <property type="evidence" value="ECO:0007669"/>
    <property type="project" value="UniProtKB-ARBA"/>
</dbReference>
<dbReference type="InterPro" id="IPR002138">
    <property type="entry name" value="Pept_C14_p10"/>
</dbReference>
<evidence type="ECO:0000256" key="7">
    <source>
        <dbReference type="RuleBase" id="RU003971"/>
    </source>
</evidence>
<evidence type="ECO:0000256" key="4">
    <source>
        <dbReference type="ARBA" id="ARBA00022801"/>
    </source>
</evidence>
<dbReference type="InterPro" id="IPR016129">
    <property type="entry name" value="Caspase_his_AS"/>
</dbReference>
<dbReference type="Gene3D" id="3.40.50.1460">
    <property type="match status" value="1"/>
</dbReference>
<keyword evidence="4" id="KW-0378">Hydrolase</keyword>
<dbReference type="InterPro" id="IPR002398">
    <property type="entry name" value="Pept_C14"/>
</dbReference>
<evidence type="ECO:0000259" key="8">
    <source>
        <dbReference type="PROSITE" id="PS50207"/>
    </source>
</evidence>
<dbReference type="InterPro" id="IPR033139">
    <property type="entry name" value="Caspase_cys_AS"/>
</dbReference>
<dbReference type="GO" id="GO:0016322">
    <property type="term" value="P:neuron remodeling"/>
    <property type="evidence" value="ECO:0007669"/>
    <property type="project" value="UniProtKB-ARBA"/>
</dbReference>
<keyword evidence="5" id="KW-0788">Thiol protease</keyword>
<dbReference type="GO" id="GO:1990525">
    <property type="term" value="F:BIR domain binding"/>
    <property type="evidence" value="ECO:0007669"/>
    <property type="project" value="UniProtKB-ARBA"/>
</dbReference>
<dbReference type="FunFam" id="3.40.50.1460:FF:000001">
    <property type="entry name" value="Caspase-3 preproprotein"/>
    <property type="match status" value="1"/>
</dbReference>
<comment type="similarity">
    <text evidence="1 7">Belongs to the peptidase C14A family.</text>
</comment>
<dbReference type="GO" id="GO:0045476">
    <property type="term" value="P:nurse cell apoptotic process"/>
    <property type="evidence" value="ECO:0007669"/>
    <property type="project" value="UniProtKB-ARBA"/>
</dbReference>
<organism evidence="10">
    <name type="scientific">Triatoma infestans</name>
    <name type="common">Assassin bug</name>
    <dbReference type="NCBI Taxonomy" id="30076"/>
    <lineage>
        <taxon>Eukaryota</taxon>
        <taxon>Metazoa</taxon>
        <taxon>Ecdysozoa</taxon>
        <taxon>Arthropoda</taxon>
        <taxon>Hexapoda</taxon>
        <taxon>Insecta</taxon>
        <taxon>Pterygota</taxon>
        <taxon>Neoptera</taxon>
        <taxon>Paraneoptera</taxon>
        <taxon>Hemiptera</taxon>
        <taxon>Heteroptera</taxon>
        <taxon>Panheteroptera</taxon>
        <taxon>Cimicomorpha</taxon>
        <taxon>Reduviidae</taxon>
        <taxon>Triatominae</taxon>
        <taxon>Triatoma</taxon>
    </lineage>
</organism>
<dbReference type="GO" id="GO:0004197">
    <property type="term" value="F:cysteine-type endopeptidase activity"/>
    <property type="evidence" value="ECO:0007669"/>
    <property type="project" value="InterPro"/>
</dbReference>
<dbReference type="InterPro" id="IPR029030">
    <property type="entry name" value="Caspase-like_dom_sf"/>
</dbReference>
<evidence type="ECO:0000313" key="10">
    <source>
        <dbReference type="EMBL" id="JAC17256.1"/>
    </source>
</evidence>
<evidence type="ECO:0000256" key="3">
    <source>
        <dbReference type="ARBA" id="ARBA00022703"/>
    </source>
</evidence>
<protein>
    <submittedName>
        <fullName evidence="10">Putative caspase</fullName>
    </submittedName>
</protein>
<dbReference type="InterPro" id="IPR015917">
    <property type="entry name" value="Pept_C14A"/>
</dbReference>
<keyword evidence="2" id="KW-0645">Protease</keyword>
<accession>A0A023F798</accession>
<dbReference type="PRINTS" id="PR00376">
    <property type="entry name" value="IL1BCENZYME"/>
</dbReference>
<dbReference type="PROSITE" id="PS50208">
    <property type="entry name" value="CASPASE_P20"/>
    <property type="match status" value="1"/>
</dbReference>
<dbReference type="AlphaFoldDB" id="A0A023F798"/>